<dbReference type="PANTHER" id="PTHR47597:SF1">
    <property type="entry name" value="IS A MEMBER OF THE PF|00364 BIOTIN-REQUIRING ENZYMES FAMILY-RELATED"/>
    <property type="match status" value="1"/>
</dbReference>
<protein>
    <submittedName>
        <fullName evidence="2">Biotin carboxyl carrier protein of acetyl-coa carboxylase 1</fullName>
    </submittedName>
</protein>
<dbReference type="Pfam" id="PF00364">
    <property type="entry name" value="Biotin_lipoyl"/>
    <property type="match status" value="1"/>
</dbReference>
<dbReference type="InterPro" id="IPR011053">
    <property type="entry name" value="Single_hybrid_motif"/>
</dbReference>
<evidence type="ECO:0000313" key="2">
    <source>
        <dbReference type="EMBL" id="KAK7829129.1"/>
    </source>
</evidence>
<dbReference type="CDD" id="cd06850">
    <property type="entry name" value="biotinyl_domain"/>
    <property type="match status" value="1"/>
</dbReference>
<dbReference type="Proteomes" id="UP000237347">
    <property type="component" value="Unassembled WGS sequence"/>
</dbReference>
<gene>
    <name evidence="2" type="primary">BCCP1_0</name>
    <name evidence="2" type="ORF">CFP56_029581</name>
</gene>
<reference evidence="2 3" key="1">
    <citation type="journal article" date="2018" name="Sci. Data">
        <title>The draft genome sequence of cork oak.</title>
        <authorList>
            <person name="Ramos A.M."/>
            <person name="Usie A."/>
            <person name="Barbosa P."/>
            <person name="Barros P.M."/>
            <person name="Capote T."/>
            <person name="Chaves I."/>
            <person name="Simoes F."/>
            <person name="Abreu I."/>
            <person name="Carrasquinho I."/>
            <person name="Faro C."/>
            <person name="Guimaraes J.B."/>
            <person name="Mendonca D."/>
            <person name="Nobrega F."/>
            <person name="Rodrigues L."/>
            <person name="Saibo N.J.M."/>
            <person name="Varela M.C."/>
            <person name="Egas C."/>
            <person name="Matos J."/>
            <person name="Miguel C.M."/>
            <person name="Oliveira M.M."/>
            <person name="Ricardo C.P."/>
            <person name="Goncalves S."/>
        </authorList>
    </citation>
    <scope>NUCLEOTIDE SEQUENCE [LARGE SCALE GENOMIC DNA]</scope>
    <source>
        <strain evidence="3">cv. HL8</strain>
    </source>
</reference>
<evidence type="ECO:0000313" key="3">
    <source>
        <dbReference type="Proteomes" id="UP000237347"/>
    </source>
</evidence>
<comment type="caution">
    <text evidence="2">The sequence shown here is derived from an EMBL/GenBank/DDBJ whole genome shotgun (WGS) entry which is preliminary data.</text>
</comment>
<dbReference type="AlphaFoldDB" id="A0AAW0JQ62"/>
<dbReference type="EMBL" id="PKMF04000487">
    <property type="protein sequence ID" value="KAK7829129.1"/>
    <property type="molecule type" value="Genomic_DNA"/>
</dbReference>
<dbReference type="FunFam" id="2.40.50.100:FF:000059">
    <property type="entry name" value="Biotin/lipoyl attachment domain-containing protein"/>
    <property type="match status" value="1"/>
</dbReference>
<dbReference type="InterPro" id="IPR000089">
    <property type="entry name" value="Biotin_lipoyl"/>
</dbReference>
<dbReference type="PANTHER" id="PTHR47597">
    <property type="entry name" value="IS A MEMBER OF THE PF|00364 BIOTIN-REQUIRING ENZYMES FAMILY-RELATED"/>
    <property type="match status" value="1"/>
</dbReference>
<keyword evidence="3" id="KW-1185">Reference proteome</keyword>
<proteinExistence type="predicted"/>
<accession>A0AAW0JQ62</accession>
<sequence>MCQHSHSLLPILANHIYQANYRIKQQWMSITKRLSLGSLGALNIRFSSLDFGRARVDERNSHDFLCSPINKNLLFDATASGNVENDSEETKISGLTNQLIPNSSEVESLLTKLCDTTSIAEFELKLDGFRLYVMRDLNGKIESLPSQIPTPVSVSATAEAPGNGSVSTSLVISKPVPSSGSIQTLLEKAADEGLAILKSPRVGCFRRSRTIKGKRAPPPCKEKQIVKEGQVLCYIEQLGGELPIESDVSGEVIKILREDGDPVGYGDALIAILPSFPGIKKLHYTLQALYALAFTVQLCDQHTDLSDVSGEVIKILREDGDPVGYGDALIAILPSFPGIKKLQ</sequence>
<name>A0AAW0JQ62_QUESU</name>
<evidence type="ECO:0000259" key="1">
    <source>
        <dbReference type="Pfam" id="PF00364"/>
    </source>
</evidence>
<feature type="domain" description="Lipoyl-binding" evidence="1">
    <location>
        <begin position="222"/>
        <end position="272"/>
    </location>
</feature>
<dbReference type="InterPro" id="IPR053217">
    <property type="entry name" value="ACC_Biotin_Carrier"/>
</dbReference>
<dbReference type="Gene3D" id="2.40.50.100">
    <property type="match status" value="1"/>
</dbReference>
<dbReference type="SUPFAM" id="SSF51230">
    <property type="entry name" value="Single hybrid motif"/>
    <property type="match status" value="1"/>
</dbReference>
<organism evidence="2 3">
    <name type="scientific">Quercus suber</name>
    <name type="common">Cork oak</name>
    <dbReference type="NCBI Taxonomy" id="58331"/>
    <lineage>
        <taxon>Eukaryota</taxon>
        <taxon>Viridiplantae</taxon>
        <taxon>Streptophyta</taxon>
        <taxon>Embryophyta</taxon>
        <taxon>Tracheophyta</taxon>
        <taxon>Spermatophyta</taxon>
        <taxon>Magnoliopsida</taxon>
        <taxon>eudicotyledons</taxon>
        <taxon>Gunneridae</taxon>
        <taxon>Pentapetalae</taxon>
        <taxon>rosids</taxon>
        <taxon>fabids</taxon>
        <taxon>Fagales</taxon>
        <taxon>Fagaceae</taxon>
        <taxon>Quercus</taxon>
    </lineage>
</organism>